<evidence type="ECO:0000313" key="1">
    <source>
        <dbReference type="EMBL" id="QGY30561.1"/>
    </source>
</evidence>
<reference evidence="1 2" key="1">
    <citation type="submission" date="2017-11" db="EMBL/GenBank/DDBJ databases">
        <title>Genome sequence of Pantoea cypripedii NE1.</title>
        <authorList>
            <person name="Nascimento F.X."/>
        </authorList>
    </citation>
    <scope>NUCLEOTIDE SEQUENCE [LARGE SCALE GENOMIC DNA]</scope>
    <source>
        <strain evidence="1 2">NE1</strain>
    </source>
</reference>
<dbReference type="AlphaFoldDB" id="A0A6B9FZY1"/>
<organism evidence="1 2">
    <name type="scientific">Pantoea cypripedii</name>
    <name type="common">Pectobacterium cypripedii</name>
    <name type="synonym">Erwinia cypripedii</name>
    <dbReference type="NCBI Taxonomy" id="55209"/>
    <lineage>
        <taxon>Bacteria</taxon>
        <taxon>Pseudomonadati</taxon>
        <taxon>Pseudomonadota</taxon>
        <taxon>Gammaproteobacteria</taxon>
        <taxon>Enterobacterales</taxon>
        <taxon>Erwiniaceae</taxon>
        <taxon>Pantoea</taxon>
    </lineage>
</organism>
<dbReference type="RefSeq" id="WP_208716480.1">
    <property type="nucleotide sequence ID" value="NZ_CP024768.1"/>
</dbReference>
<sequence length="233" mass="26425">MSKRSDIVDGRQASGLKYGLIYTDVLGWVDLGHAQGTDIKILMNEINYGESCSQDYYNITYSQSMVDPLKKIKTGQYIKWRIKRGRPYHERQSIALAMMMTVAQKFEAFQQAFPFNLLTDSGFSGEDLVSDLLGFYRAISVSNPYPLLHPVSKEEALRRWDFYGPIGKYKNETFLPILFPDPLMFPNAKPYKSQLPSFMKTVTPYNDFQSGNVAIFCRDGSFIDAAKSGNSGL</sequence>
<name>A0A6B9FZY1_PANCY</name>
<proteinExistence type="predicted"/>
<evidence type="ECO:0000313" key="2">
    <source>
        <dbReference type="Proteomes" id="UP000502005"/>
    </source>
</evidence>
<gene>
    <name evidence="1" type="ORF">CUN67_17170</name>
</gene>
<accession>A0A6B9FZY1</accession>
<dbReference type="EMBL" id="CP024768">
    <property type="protein sequence ID" value="QGY30561.1"/>
    <property type="molecule type" value="Genomic_DNA"/>
</dbReference>
<protein>
    <submittedName>
        <fullName evidence="1">Uncharacterized protein</fullName>
    </submittedName>
</protein>
<dbReference type="Proteomes" id="UP000502005">
    <property type="component" value="Chromosome"/>
</dbReference>